<dbReference type="Proteomes" id="UP000231267">
    <property type="component" value="Unassembled WGS sequence"/>
</dbReference>
<comment type="cofactor">
    <cofactor evidence="5">
        <name>Mg(2+)</name>
        <dbReference type="ChEBI" id="CHEBI:18420"/>
    </cofactor>
</comment>
<dbReference type="PANTHER" id="PTHR23407">
    <property type="entry name" value="ATPASE INHIBITOR/5-FORMYLTETRAHYDROFOLATE CYCLO-LIGASE"/>
    <property type="match status" value="1"/>
</dbReference>
<dbReference type="GO" id="GO:0030272">
    <property type="term" value="F:5-formyltetrahydrofolate cyclo-ligase activity"/>
    <property type="evidence" value="ECO:0007669"/>
    <property type="project" value="UniProtKB-EC"/>
</dbReference>
<gene>
    <name evidence="6" type="ORF">COW11_05160</name>
</gene>
<dbReference type="GO" id="GO:0035999">
    <property type="term" value="P:tetrahydrofolate interconversion"/>
    <property type="evidence" value="ECO:0007669"/>
    <property type="project" value="TreeGrafter"/>
</dbReference>
<protein>
    <recommendedName>
        <fullName evidence="5">5-formyltetrahydrofolate cyclo-ligase</fullName>
        <ecNumber evidence="5">6.3.3.2</ecNumber>
    </recommendedName>
</protein>
<dbReference type="Pfam" id="PF01812">
    <property type="entry name" value="5-FTHF_cyc-lig"/>
    <property type="match status" value="1"/>
</dbReference>
<evidence type="ECO:0000256" key="4">
    <source>
        <dbReference type="PIRSR" id="PIRSR006806-1"/>
    </source>
</evidence>
<keyword evidence="5" id="KW-0460">Magnesium</keyword>
<dbReference type="PANTHER" id="PTHR23407:SF1">
    <property type="entry name" value="5-FORMYLTETRAHYDROFOLATE CYCLO-LIGASE"/>
    <property type="match status" value="1"/>
</dbReference>
<comment type="catalytic activity">
    <reaction evidence="5">
        <text>(6S)-5-formyl-5,6,7,8-tetrahydrofolate + ATP = (6R)-5,10-methenyltetrahydrofolate + ADP + phosphate</text>
        <dbReference type="Rhea" id="RHEA:10488"/>
        <dbReference type="ChEBI" id="CHEBI:30616"/>
        <dbReference type="ChEBI" id="CHEBI:43474"/>
        <dbReference type="ChEBI" id="CHEBI:57455"/>
        <dbReference type="ChEBI" id="CHEBI:57457"/>
        <dbReference type="ChEBI" id="CHEBI:456216"/>
        <dbReference type="EC" id="6.3.3.2"/>
    </reaction>
</comment>
<reference evidence="6 7" key="1">
    <citation type="submission" date="2017-09" db="EMBL/GenBank/DDBJ databases">
        <title>Depth-based differentiation of microbial function through sediment-hosted aquifers and enrichment of novel symbionts in the deep terrestrial subsurface.</title>
        <authorList>
            <person name="Probst A.J."/>
            <person name="Ladd B."/>
            <person name="Jarett J.K."/>
            <person name="Geller-Mcgrath D.E."/>
            <person name="Sieber C.M."/>
            <person name="Emerson J.B."/>
            <person name="Anantharaman K."/>
            <person name="Thomas B.C."/>
            <person name="Malmstrom R."/>
            <person name="Stieglmeier M."/>
            <person name="Klingl A."/>
            <person name="Woyke T."/>
            <person name="Ryan C.M."/>
            <person name="Banfield J.F."/>
        </authorList>
    </citation>
    <scope>NUCLEOTIDE SEQUENCE [LARGE SCALE GENOMIC DNA]</scope>
    <source>
        <strain evidence="6">CG12_big_fil_rev_8_21_14_0_65_43_15</strain>
    </source>
</reference>
<sequence>MRYNFQEAVKIKDKIRKSVLKKLKLQKEATRYKKSLAIKRKLLSLKEFKIAKKILLYAGKPYEVDTSLIIKEALKKRKRVFLPVTDTKRKRILISEISDLEKDTCLGCFGICEPKAALKPKAAPEKLDLVVMPGVAFDRNNNRIGHGAGYYDRFLKCIPYKIPKLSLAFDFQVLDEDFPTLSHDIPVTRIITN</sequence>
<accession>A0A2J0LDZ7</accession>
<proteinExistence type="inferred from homology"/>
<evidence type="ECO:0000256" key="2">
    <source>
        <dbReference type="ARBA" id="ARBA00022741"/>
    </source>
</evidence>
<dbReference type="NCBIfam" id="TIGR02727">
    <property type="entry name" value="MTHFS_bact"/>
    <property type="match status" value="1"/>
</dbReference>
<evidence type="ECO:0000313" key="7">
    <source>
        <dbReference type="Proteomes" id="UP000231267"/>
    </source>
</evidence>
<evidence type="ECO:0000313" key="6">
    <source>
        <dbReference type="EMBL" id="PIW66082.1"/>
    </source>
</evidence>
<feature type="binding site" evidence="4">
    <location>
        <begin position="143"/>
        <end position="151"/>
    </location>
    <ligand>
        <name>ATP</name>
        <dbReference type="ChEBI" id="CHEBI:30616"/>
    </ligand>
</feature>
<dbReference type="PIRSF" id="PIRSF006806">
    <property type="entry name" value="FTHF_cligase"/>
    <property type="match status" value="1"/>
</dbReference>
<evidence type="ECO:0000256" key="5">
    <source>
        <dbReference type="RuleBase" id="RU361279"/>
    </source>
</evidence>
<comment type="caution">
    <text evidence="6">The sequence shown here is derived from an EMBL/GenBank/DDBJ whole genome shotgun (WGS) entry which is preliminary data.</text>
</comment>
<comment type="similarity">
    <text evidence="1 5">Belongs to the 5-formyltetrahydrofolate cyclo-ligase family.</text>
</comment>
<keyword evidence="2 4" id="KW-0547">Nucleotide-binding</keyword>
<keyword evidence="5" id="KW-0479">Metal-binding</keyword>
<dbReference type="EC" id="6.3.3.2" evidence="5"/>
<dbReference type="GO" id="GO:0005524">
    <property type="term" value="F:ATP binding"/>
    <property type="evidence" value="ECO:0007669"/>
    <property type="project" value="UniProtKB-KW"/>
</dbReference>
<dbReference type="GO" id="GO:0046872">
    <property type="term" value="F:metal ion binding"/>
    <property type="evidence" value="ECO:0007669"/>
    <property type="project" value="UniProtKB-KW"/>
</dbReference>
<dbReference type="AlphaFoldDB" id="A0A2J0LDZ7"/>
<dbReference type="SUPFAM" id="SSF100950">
    <property type="entry name" value="NagB/RpiA/CoA transferase-like"/>
    <property type="match status" value="1"/>
</dbReference>
<dbReference type="InterPro" id="IPR024185">
    <property type="entry name" value="FTHF_cligase-like_sf"/>
</dbReference>
<feature type="binding site" evidence="4">
    <location>
        <begin position="12"/>
        <end position="16"/>
    </location>
    <ligand>
        <name>ATP</name>
        <dbReference type="ChEBI" id="CHEBI:30616"/>
    </ligand>
</feature>
<dbReference type="Gene3D" id="3.40.50.10420">
    <property type="entry name" value="NagB/RpiA/CoA transferase-like"/>
    <property type="match status" value="1"/>
</dbReference>
<evidence type="ECO:0000256" key="3">
    <source>
        <dbReference type="ARBA" id="ARBA00022840"/>
    </source>
</evidence>
<keyword evidence="6" id="KW-0436">Ligase</keyword>
<dbReference type="GO" id="GO:0009396">
    <property type="term" value="P:folic acid-containing compound biosynthetic process"/>
    <property type="evidence" value="ECO:0007669"/>
    <property type="project" value="TreeGrafter"/>
</dbReference>
<keyword evidence="3 4" id="KW-0067">ATP-binding</keyword>
<dbReference type="InterPro" id="IPR002698">
    <property type="entry name" value="FTHF_cligase"/>
</dbReference>
<feature type="binding site" evidence="4">
    <location>
        <position position="63"/>
    </location>
    <ligand>
        <name>substrate</name>
    </ligand>
</feature>
<dbReference type="InterPro" id="IPR037171">
    <property type="entry name" value="NagB/RpiA_transferase-like"/>
</dbReference>
<organism evidence="6 7">
    <name type="scientific">Candidatus Taenaricola geysiri</name>
    <dbReference type="NCBI Taxonomy" id="1974752"/>
    <lineage>
        <taxon>Bacteria</taxon>
        <taxon>Pseudomonadati</taxon>
        <taxon>Candidatus Omnitrophota</taxon>
        <taxon>Candidatus Taenaricola</taxon>
    </lineage>
</organism>
<evidence type="ECO:0000256" key="1">
    <source>
        <dbReference type="ARBA" id="ARBA00010638"/>
    </source>
</evidence>
<name>A0A2J0LDZ7_9BACT</name>
<dbReference type="EMBL" id="PFGP01000121">
    <property type="protein sequence ID" value="PIW66082.1"/>
    <property type="molecule type" value="Genomic_DNA"/>
</dbReference>